<dbReference type="PATRIC" id="fig|264251.5.peg.4116"/>
<dbReference type="SUPFAM" id="SSF141694">
    <property type="entry name" value="AF2212/PG0164-like"/>
    <property type="match status" value="1"/>
</dbReference>
<dbReference type="Gene3D" id="2.40.30.100">
    <property type="entry name" value="AF2212/PG0164-like"/>
    <property type="match status" value="1"/>
</dbReference>
<keyword evidence="2" id="KW-1185">Reference proteome</keyword>
<dbReference type="Proteomes" id="UP000035265">
    <property type="component" value="Unassembled WGS sequence"/>
</dbReference>
<reference evidence="1 2" key="1">
    <citation type="submission" date="2014-05" db="EMBL/GenBank/DDBJ databases">
        <title>Cellulosimicrobium funkei U11 genome.</title>
        <authorList>
            <person name="Hu C."/>
            <person name="Gong Y."/>
            <person name="Wan W."/>
            <person name="Jiang M."/>
        </authorList>
    </citation>
    <scope>NUCLEOTIDE SEQUENCE [LARGE SCALE GENOMIC DNA]</scope>
    <source>
        <strain evidence="1 2">U11</strain>
    </source>
</reference>
<dbReference type="InterPro" id="IPR015018">
    <property type="entry name" value="DUF1905"/>
</dbReference>
<sequence>MPTWTDPGPVEFDAVVIAAGTRSGAFVALPYDAVDLFGTRGRVPVVAEVDDVRYHASLVAYGGPHLLAVLRSVRATTGKDVGDTVRVVVRLAAEVSAVPR</sequence>
<dbReference type="STRING" id="264251.FB00_20305"/>
<protein>
    <recommendedName>
        <fullName evidence="3">DUF1905 domain-containing protein</fullName>
    </recommendedName>
</protein>
<comment type="caution">
    <text evidence="1">The sequence shown here is derived from an EMBL/GenBank/DDBJ whole genome shotgun (WGS) entry which is preliminary data.</text>
</comment>
<evidence type="ECO:0008006" key="3">
    <source>
        <dbReference type="Google" id="ProtNLM"/>
    </source>
</evidence>
<gene>
    <name evidence="1" type="ORF">FB00_20305</name>
</gene>
<dbReference type="RefSeq" id="WP_047234660.1">
    <property type="nucleotide sequence ID" value="NZ_JNBQ01000055.1"/>
</dbReference>
<name>A0A0H2KH83_9MICO</name>
<dbReference type="AlphaFoldDB" id="A0A0H2KH83"/>
<evidence type="ECO:0000313" key="2">
    <source>
        <dbReference type="Proteomes" id="UP000035265"/>
    </source>
</evidence>
<dbReference type="Pfam" id="PF08922">
    <property type="entry name" value="DUF1905"/>
    <property type="match status" value="1"/>
</dbReference>
<proteinExistence type="predicted"/>
<accession>A0A0H2KH83</accession>
<dbReference type="EMBL" id="JNBQ01000055">
    <property type="protein sequence ID" value="KLN32926.1"/>
    <property type="molecule type" value="Genomic_DNA"/>
</dbReference>
<evidence type="ECO:0000313" key="1">
    <source>
        <dbReference type="EMBL" id="KLN32926.1"/>
    </source>
</evidence>
<dbReference type="InterPro" id="IPR037079">
    <property type="entry name" value="AF2212/PG0164-like_sf"/>
</dbReference>
<organism evidence="1 2">
    <name type="scientific">Cellulosimicrobium funkei</name>
    <dbReference type="NCBI Taxonomy" id="264251"/>
    <lineage>
        <taxon>Bacteria</taxon>
        <taxon>Bacillati</taxon>
        <taxon>Actinomycetota</taxon>
        <taxon>Actinomycetes</taxon>
        <taxon>Micrococcales</taxon>
        <taxon>Promicromonosporaceae</taxon>
        <taxon>Cellulosimicrobium</taxon>
    </lineage>
</organism>